<dbReference type="Gene3D" id="3.40.50.150">
    <property type="entry name" value="Vaccinia Virus protein VP39"/>
    <property type="match status" value="1"/>
</dbReference>
<dbReference type="CDD" id="cd02440">
    <property type="entry name" value="AdoMet_MTases"/>
    <property type="match status" value="1"/>
</dbReference>
<comment type="catalytic activity">
    <reaction evidence="7">
        <text>arsenic triglutathione + 2 [thioredoxin]-dithiol + 2 S-adenosyl-L-methionine + H2O = dimethylarsinous acid + 2 [thioredoxin]-disulfide + 3 glutathione + 2 S-adenosyl-L-homocysteine + 2 H(+)</text>
        <dbReference type="Rhea" id="RHEA:69464"/>
        <dbReference type="Rhea" id="RHEA-COMP:10698"/>
        <dbReference type="Rhea" id="RHEA-COMP:10700"/>
        <dbReference type="ChEBI" id="CHEBI:15377"/>
        <dbReference type="ChEBI" id="CHEBI:15378"/>
        <dbReference type="ChEBI" id="CHEBI:23808"/>
        <dbReference type="ChEBI" id="CHEBI:29950"/>
        <dbReference type="ChEBI" id="CHEBI:50058"/>
        <dbReference type="ChEBI" id="CHEBI:57856"/>
        <dbReference type="ChEBI" id="CHEBI:57925"/>
        <dbReference type="ChEBI" id="CHEBI:59789"/>
        <dbReference type="ChEBI" id="CHEBI:183640"/>
        <dbReference type="EC" id="2.1.1.137"/>
    </reaction>
</comment>
<dbReference type="GO" id="GO:0032259">
    <property type="term" value="P:methylation"/>
    <property type="evidence" value="ECO:0007669"/>
    <property type="project" value="UniProtKB-KW"/>
</dbReference>
<dbReference type="GO" id="GO:0030791">
    <property type="term" value="F:arsenite methyltransferase activity"/>
    <property type="evidence" value="ECO:0007669"/>
    <property type="project" value="UniProtKB-EC"/>
</dbReference>
<keyword evidence="10" id="KW-0489">Methyltransferase</keyword>
<gene>
    <name evidence="10" type="ORF">UR91_C0033G0007</name>
</gene>
<name>A0A0G0DGL3_9BACT</name>
<dbReference type="SUPFAM" id="SSF53335">
    <property type="entry name" value="S-adenosyl-L-methionine-dependent methyltransferases"/>
    <property type="match status" value="1"/>
</dbReference>
<evidence type="ECO:0000256" key="5">
    <source>
        <dbReference type="ARBA" id="ARBA00034545"/>
    </source>
</evidence>
<evidence type="ECO:0000256" key="8">
    <source>
        <dbReference type="ARBA" id="ARBA00048428"/>
    </source>
</evidence>
<comment type="catalytic activity">
    <reaction evidence="8">
        <text>arsenic triglutathione + 3 [thioredoxin]-dithiol + 3 S-adenosyl-L-methionine = trimethylarsine + 3 [thioredoxin]-disulfide + 3 glutathione + 3 S-adenosyl-L-homocysteine + 3 H(+)</text>
        <dbReference type="Rhea" id="RHEA:69432"/>
        <dbReference type="Rhea" id="RHEA-COMP:10698"/>
        <dbReference type="Rhea" id="RHEA-COMP:10700"/>
        <dbReference type="ChEBI" id="CHEBI:15378"/>
        <dbReference type="ChEBI" id="CHEBI:27130"/>
        <dbReference type="ChEBI" id="CHEBI:29950"/>
        <dbReference type="ChEBI" id="CHEBI:50058"/>
        <dbReference type="ChEBI" id="CHEBI:57856"/>
        <dbReference type="ChEBI" id="CHEBI:57925"/>
        <dbReference type="ChEBI" id="CHEBI:59789"/>
        <dbReference type="ChEBI" id="CHEBI:183640"/>
        <dbReference type="EC" id="2.1.1.137"/>
    </reaction>
</comment>
<keyword evidence="10" id="KW-0830">Ubiquinone</keyword>
<evidence type="ECO:0000256" key="7">
    <source>
        <dbReference type="ARBA" id="ARBA00047943"/>
    </source>
</evidence>
<dbReference type="InterPro" id="IPR026669">
    <property type="entry name" value="Arsenite_MeTrfase-like"/>
</dbReference>
<dbReference type="Proteomes" id="UP000034798">
    <property type="component" value="Unassembled WGS sequence"/>
</dbReference>
<dbReference type="PANTHER" id="PTHR43675">
    <property type="entry name" value="ARSENITE METHYLTRANSFERASE"/>
    <property type="match status" value="1"/>
</dbReference>
<dbReference type="PANTHER" id="PTHR43675:SF8">
    <property type="entry name" value="ARSENITE METHYLTRANSFERASE"/>
    <property type="match status" value="1"/>
</dbReference>
<accession>A0A0G0DGL3</accession>
<protein>
    <recommendedName>
        <fullName evidence="5">Arsenite methyltransferase</fullName>
        <ecNumber evidence="4">2.1.1.137</ecNumber>
    </recommendedName>
</protein>
<organism evidence="10 11">
    <name type="scientific">Candidatus Nomurabacteria bacterium GW2011_GWC2_35_8</name>
    <dbReference type="NCBI Taxonomy" id="1618752"/>
    <lineage>
        <taxon>Bacteria</taxon>
        <taxon>Candidatus Nomuraibacteriota</taxon>
    </lineage>
</organism>
<evidence type="ECO:0000313" key="10">
    <source>
        <dbReference type="EMBL" id="KKP87896.1"/>
    </source>
</evidence>
<dbReference type="EC" id="2.1.1.137" evidence="4"/>
<reference evidence="10 11" key="1">
    <citation type="journal article" date="2015" name="Nature">
        <title>rRNA introns, odd ribosomes, and small enigmatic genomes across a large radiation of phyla.</title>
        <authorList>
            <person name="Brown C.T."/>
            <person name="Hug L.A."/>
            <person name="Thomas B.C."/>
            <person name="Sharon I."/>
            <person name="Castelle C.J."/>
            <person name="Singh A."/>
            <person name="Wilkins M.J."/>
            <person name="Williams K.H."/>
            <person name="Banfield J.F."/>
        </authorList>
    </citation>
    <scope>NUCLEOTIDE SEQUENCE [LARGE SCALE GENOMIC DNA]</scope>
</reference>
<comment type="caution">
    <text evidence="10">The sequence shown here is derived from an EMBL/GenBank/DDBJ whole genome shotgun (WGS) entry which is preliminary data.</text>
</comment>
<proteinExistence type="inferred from homology"/>
<evidence type="ECO:0000256" key="6">
    <source>
        <dbReference type="ARBA" id="ARBA00047941"/>
    </source>
</evidence>
<evidence type="ECO:0000313" key="11">
    <source>
        <dbReference type="Proteomes" id="UP000034798"/>
    </source>
</evidence>
<comment type="catalytic activity">
    <reaction evidence="6">
        <text>arsenic triglutathione + [thioredoxin]-dithiol + S-adenosyl-L-methionine + 2 H2O = methylarsonous acid + [thioredoxin]-disulfide + 3 glutathione + S-adenosyl-L-homocysteine + H(+)</text>
        <dbReference type="Rhea" id="RHEA:69460"/>
        <dbReference type="Rhea" id="RHEA-COMP:10698"/>
        <dbReference type="Rhea" id="RHEA-COMP:10700"/>
        <dbReference type="ChEBI" id="CHEBI:15377"/>
        <dbReference type="ChEBI" id="CHEBI:15378"/>
        <dbReference type="ChEBI" id="CHEBI:17826"/>
        <dbReference type="ChEBI" id="CHEBI:29950"/>
        <dbReference type="ChEBI" id="CHEBI:50058"/>
        <dbReference type="ChEBI" id="CHEBI:57856"/>
        <dbReference type="ChEBI" id="CHEBI:57925"/>
        <dbReference type="ChEBI" id="CHEBI:59789"/>
        <dbReference type="ChEBI" id="CHEBI:183640"/>
        <dbReference type="EC" id="2.1.1.137"/>
    </reaction>
</comment>
<dbReference type="InterPro" id="IPR025714">
    <property type="entry name" value="Methyltranfer_dom"/>
</dbReference>
<evidence type="ECO:0000256" key="3">
    <source>
        <dbReference type="ARBA" id="ARBA00034487"/>
    </source>
</evidence>
<sequence length="173" mass="19180">MFTDPIKNLRAFGLREDNVVADLGAGTGFYSVAAGHIVGRGKVYAIEIVKDFLETIKNKVHDAHLKNVEILWGDIEKLGGTKLRDGIIDAAIASNVLFQVSNKENFIQETKRILKQKGRVLLIDSSKPSIMGAGAIVSKNKAREMFEKNGFIWERDINAGEHHYGMILIKSSQ</sequence>
<feature type="domain" description="Methyltransferase" evidence="9">
    <location>
        <begin position="17"/>
        <end position="130"/>
    </location>
</feature>
<comment type="similarity">
    <text evidence="3">Belongs to the methyltransferase superfamily. Arsenite methyltransferase family.</text>
</comment>
<dbReference type="InterPro" id="IPR029063">
    <property type="entry name" value="SAM-dependent_MTases_sf"/>
</dbReference>
<evidence type="ECO:0000256" key="2">
    <source>
        <dbReference type="ARBA" id="ARBA00022691"/>
    </source>
</evidence>
<keyword evidence="1" id="KW-0808">Transferase</keyword>
<keyword evidence="2" id="KW-0949">S-adenosyl-L-methionine</keyword>
<dbReference type="EMBL" id="LBQZ01000033">
    <property type="protein sequence ID" value="KKP87896.1"/>
    <property type="molecule type" value="Genomic_DNA"/>
</dbReference>
<dbReference type="AlphaFoldDB" id="A0A0G0DGL3"/>
<evidence type="ECO:0000256" key="1">
    <source>
        <dbReference type="ARBA" id="ARBA00022679"/>
    </source>
</evidence>
<dbReference type="Pfam" id="PF13847">
    <property type="entry name" value="Methyltransf_31"/>
    <property type="match status" value="1"/>
</dbReference>
<evidence type="ECO:0000256" key="4">
    <source>
        <dbReference type="ARBA" id="ARBA00034521"/>
    </source>
</evidence>
<evidence type="ECO:0000259" key="9">
    <source>
        <dbReference type="Pfam" id="PF13847"/>
    </source>
</evidence>